<proteinExistence type="predicted"/>
<sequence length="29" mass="3349">MFYNFGMTYFSNFMPFPCASVIEADGMTE</sequence>
<evidence type="ECO:0000313" key="1">
    <source>
        <dbReference type="EMBL" id="MBW85529.1"/>
    </source>
</evidence>
<reference evidence="1" key="1">
    <citation type="submission" date="2018-02" db="EMBL/GenBank/DDBJ databases">
        <title>Rhizophora mucronata_Transcriptome.</title>
        <authorList>
            <person name="Meera S.P."/>
            <person name="Sreeshan A."/>
            <person name="Augustine A."/>
        </authorList>
    </citation>
    <scope>NUCLEOTIDE SEQUENCE</scope>
    <source>
        <tissue evidence="1">Leaf</tissue>
    </source>
</reference>
<protein>
    <submittedName>
        <fullName evidence="1">Uncharacterized protein</fullName>
    </submittedName>
</protein>
<dbReference type="EMBL" id="GGEC01005046">
    <property type="protein sequence ID" value="MBW85529.1"/>
    <property type="molecule type" value="Transcribed_RNA"/>
</dbReference>
<organism evidence="1">
    <name type="scientific">Rhizophora mucronata</name>
    <name type="common">Asiatic mangrove</name>
    <dbReference type="NCBI Taxonomy" id="61149"/>
    <lineage>
        <taxon>Eukaryota</taxon>
        <taxon>Viridiplantae</taxon>
        <taxon>Streptophyta</taxon>
        <taxon>Embryophyta</taxon>
        <taxon>Tracheophyta</taxon>
        <taxon>Spermatophyta</taxon>
        <taxon>Magnoliopsida</taxon>
        <taxon>eudicotyledons</taxon>
        <taxon>Gunneridae</taxon>
        <taxon>Pentapetalae</taxon>
        <taxon>rosids</taxon>
        <taxon>fabids</taxon>
        <taxon>Malpighiales</taxon>
        <taxon>Rhizophoraceae</taxon>
        <taxon>Rhizophora</taxon>
    </lineage>
</organism>
<name>A0A2P2IWD8_RHIMU</name>
<accession>A0A2P2IWD8</accession>
<dbReference type="AlphaFoldDB" id="A0A2P2IWD8"/>